<accession>F2IDS7</accession>
<protein>
    <recommendedName>
        <fullName evidence="3">Nicotinamide mononucleotide adenylyltransferase</fullName>
    </recommendedName>
</protein>
<evidence type="ECO:0008006" key="3">
    <source>
        <dbReference type="Google" id="ProtNLM"/>
    </source>
</evidence>
<dbReference type="Proteomes" id="UP000007463">
    <property type="component" value="Chromosome"/>
</dbReference>
<dbReference type="HOGENOM" id="CLU_586308_0_0_10"/>
<reference evidence="1 2" key="1">
    <citation type="journal article" date="2011" name="Stand. Genomic Sci.">
        <title>Complete genome sequence of the gliding freshwater bacterium Fluviicola taffensis type strain (RW262).</title>
        <authorList>
            <person name="Woyke T."/>
            <person name="Chertkov O."/>
            <person name="Lapidus A."/>
            <person name="Nolan M."/>
            <person name="Lucas S."/>
            <person name="Del Rio T.G."/>
            <person name="Tice H."/>
            <person name="Cheng J.F."/>
            <person name="Tapia R."/>
            <person name="Han C."/>
            <person name="Goodwin L."/>
            <person name="Pitluck S."/>
            <person name="Liolios K."/>
            <person name="Pagani I."/>
            <person name="Ivanova N."/>
            <person name="Huntemann M."/>
            <person name="Mavromatis K."/>
            <person name="Mikhailova N."/>
            <person name="Pati A."/>
            <person name="Chen A."/>
            <person name="Palaniappan K."/>
            <person name="Land M."/>
            <person name="Hauser L."/>
            <person name="Brambilla E.M."/>
            <person name="Rohde M."/>
            <person name="Mwirichia R."/>
            <person name="Sikorski J."/>
            <person name="Tindall B.J."/>
            <person name="Goker M."/>
            <person name="Bristow J."/>
            <person name="Eisen J.A."/>
            <person name="Markowitz V."/>
            <person name="Hugenholtz P."/>
            <person name="Klenk H.P."/>
            <person name="Kyrpides N.C."/>
        </authorList>
    </citation>
    <scope>NUCLEOTIDE SEQUENCE [LARGE SCALE GENOMIC DNA]</scope>
    <source>
        <strain evidence="2">DSM 16823 / RW262 / RW262</strain>
    </source>
</reference>
<dbReference type="STRING" id="755732.Fluta_2484"/>
<dbReference type="EMBL" id="CP002542">
    <property type="protein sequence ID" value="AEA44469.1"/>
    <property type="molecule type" value="Genomic_DNA"/>
</dbReference>
<evidence type="ECO:0000313" key="1">
    <source>
        <dbReference type="EMBL" id="AEA44469.1"/>
    </source>
</evidence>
<name>F2IDS7_FLUTR</name>
<dbReference type="SUPFAM" id="SSF52374">
    <property type="entry name" value="Nucleotidylyl transferase"/>
    <property type="match status" value="1"/>
</dbReference>
<organism evidence="1 2">
    <name type="scientific">Fluviicola taffensis (strain DSM 16823 / NCIMB 13979 / RW262)</name>
    <dbReference type="NCBI Taxonomy" id="755732"/>
    <lineage>
        <taxon>Bacteria</taxon>
        <taxon>Pseudomonadati</taxon>
        <taxon>Bacteroidota</taxon>
        <taxon>Flavobacteriia</taxon>
        <taxon>Flavobacteriales</taxon>
        <taxon>Crocinitomicaceae</taxon>
        <taxon>Fluviicola</taxon>
    </lineage>
</organism>
<reference evidence="2" key="2">
    <citation type="submission" date="2011-02" db="EMBL/GenBank/DDBJ databases">
        <title>The complete genome of Fluviicola taffensis DSM 16823.</title>
        <authorList>
            <consortium name="US DOE Joint Genome Institute (JGI-PGF)"/>
            <person name="Lucas S."/>
            <person name="Copeland A."/>
            <person name="Lapidus A."/>
            <person name="Bruce D."/>
            <person name="Goodwin L."/>
            <person name="Pitluck S."/>
            <person name="Kyrpides N."/>
            <person name="Mavromatis K."/>
            <person name="Ivanova N."/>
            <person name="Mikhailova N."/>
            <person name="Pagani I."/>
            <person name="Chertkov O."/>
            <person name="Detter J.C."/>
            <person name="Han C."/>
            <person name="Tapia R."/>
            <person name="Land M."/>
            <person name="Hauser L."/>
            <person name="Markowitz V."/>
            <person name="Cheng J.-F."/>
            <person name="Hugenholtz P."/>
            <person name="Woyke T."/>
            <person name="Wu D."/>
            <person name="Tindall B."/>
            <person name="Pomrenke H.G."/>
            <person name="Brambilla E."/>
            <person name="Klenk H.-P."/>
            <person name="Eisen J.A."/>
        </authorList>
    </citation>
    <scope>NUCLEOTIDE SEQUENCE [LARGE SCALE GENOMIC DNA]</scope>
    <source>
        <strain evidence="2">DSM 16823 / RW262 / RW262</strain>
    </source>
</reference>
<evidence type="ECO:0000313" key="2">
    <source>
        <dbReference type="Proteomes" id="UP000007463"/>
    </source>
</evidence>
<keyword evidence="2" id="KW-1185">Reference proteome</keyword>
<dbReference type="eggNOG" id="COG1057">
    <property type="taxonomic scope" value="Bacteria"/>
</dbReference>
<proteinExistence type="predicted"/>
<sequence>MEEMVDERRLTTEEKALKINLTSDIYGCFAEIGAGQEVAANFFKAGGSSGTIAYTQSAYDMKVSDAMYGAASRYVCEQRLVTMLTTEYNTLCERLPKKQEVARFFAFCNTVESLNYHKTNQGHGWVGLRYQLVQGGEFNDIILHVKMHDNSHKAQQEALGILGVNLIHAAYFSTDDLEEFLTNLVHRIPRDRVEVDMLRVSGPDLGLVDNRIIALNLVKRGMTDATMFDLSGTVLQPAAALYKKNILLMRGRFRPVTKVHLDMIAHGTEQFLKEEGVREDNLSVIFELTLKDLTADGKISDKDFIDRAELLESLGYTVMISNYLKHYKMLDYLATIARGQKMGVIAGIYNLHTIFDERYYDNLPGGLLEAFGIGFGHNVKMYVYPAINVDTGELYTLDELAIPKHLNGLVQFLKDNNKLAAISEFDMDSLKILSDDVLSKIRSGVTSWEQDVPENVVKAIKHFELFGYEKKKDSVVNV</sequence>
<dbReference type="KEGG" id="fte:Fluta_2484"/>
<gene>
    <name evidence="1" type="ordered locus">Fluta_2484</name>
</gene>
<dbReference type="AlphaFoldDB" id="F2IDS7"/>